<protein>
    <submittedName>
        <fullName evidence="1">Uncharacterized protein</fullName>
    </submittedName>
</protein>
<dbReference type="PANTHER" id="PTHR36981:SF1">
    <property type="entry name" value="P2X PURINORECEPTOR 7 INTRACELLULAR DOMAIN-CONTAINING PROTEIN"/>
    <property type="match status" value="1"/>
</dbReference>
<sequence length="150" mass="16833">MARYTSSSSDVDSSSSDEDLAYVTDLNSTYHTSQGRGIMPYRFEPEKLAASADGDHQDREQEERLPDSCEWCSCGHCLAMPDDPNNRFCCKEMNALQCAFDTSLEELGMEISCITDHPGFAQACLSVYALKVAYLNYRTQYGKINKPQNQ</sequence>
<gene>
    <name evidence="1" type="ORF">BaRGS_00024155</name>
</gene>
<dbReference type="AlphaFoldDB" id="A0ABD0KBW5"/>
<reference evidence="1 2" key="1">
    <citation type="journal article" date="2023" name="Sci. Data">
        <title>Genome assembly of the Korean intertidal mud-creeper Batillaria attramentaria.</title>
        <authorList>
            <person name="Patra A.K."/>
            <person name="Ho P.T."/>
            <person name="Jun S."/>
            <person name="Lee S.J."/>
            <person name="Kim Y."/>
            <person name="Won Y.J."/>
        </authorList>
    </citation>
    <scope>NUCLEOTIDE SEQUENCE [LARGE SCALE GENOMIC DNA]</scope>
    <source>
        <strain evidence="1">Wonlab-2016</strain>
    </source>
</reference>
<evidence type="ECO:0000313" key="2">
    <source>
        <dbReference type="Proteomes" id="UP001519460"/>
    </source>
</evidence>
<dbReference type="EMBL" id="JACVVK020000207">
    <property type="protein sequence ID" value="KAK7484629.1"/>
    <property type="molecule type" value="Genomic_DNA"/>
</dbReference>
<accession>A0ABD0KBW5</accession>
<keyword evidence="2" id="KW-1185">Reference proteome</keyword>
<name>A0ABD0KBW5_9CAEN</name>
<dbReference type="PANTHER" id="PTHR36981">
    <property type="entry name" value="ZGC:195170"/>
    <property type="match status" value="1"/>
</dbReference>
<dbReference type="Proteomes" id="UP001519460">
    <property type="component" value="Unassembled WGS sequence"/>
</dbReference>
<proteinExistence type="predicted"/>
<comment type="caution">
    <text evidence="1">The sequence shown here is derived from an EMBL/GenBank/DDBJ whole genome shotgun (WGS) entry which is preliminary data.</text>
</comment>
<organism evidence="1 2">
    <name type="scientific">Batillaria attramentaria</name>
    <dbReference type="NCBI Taxonomy" id="370345"/>
    <lineage>
        <taxon>Eukaryota</taxon>
        <taxon>Metazoa</taxon>
        <taxon>Spiralia</taxon>
        <taxon>Lophotrochozoa</taxon>
        <taxon>Mollusca</taxon>
        <taxon>Gastropoda</taxon>
        <taxon>Caenogastropoda</taxon>
        <taxon>Sorbeoconcha</taxon>
        <taxon>Cerithioidea</taxon>
        <taxon>Batillariidae</taxon>
        <taxon>Batillaria</taxon>
    </lineage>
</organism>
<evidence type="ECO:0000313" key="1">
    <source>
        <dbReference type="EMBL" id="KAK7484629.1"/>
    </source>
</evidence>